<feature type="transmembrane region" description="Helical" evidence="1">
    <location>
        <begin position="12"/>
        <end position="31"/>
    </location>
</feature>
<dbReference type="Proteomes" id="UP000308730">
    <property type="component" value="Unassembled WGS sequence"/>
</dbReference>
<dbReference type="AlphaFoldDB" id="A0A4S4NBQ9"/>
<keyword evidence="1" id="KW-1133">Transmembrane helix</keyword>
<proteinExistence type="predicted"/>
<reference evidence="2 3" key="1">
    <citation type="submission" date="2019-02" db="EMBL/GenBank/DDBJ databases">
        <title>Genome sequencing of the rare red list fungi Antrodiella citrinella (Flaviporus citrinellus).</title>
        <authorList>
            <person name="Buettner E."/>
            <person name="Kellner H."/>
        </authorList>
    </citation>
    <scope>NUCLEOTIDE SEQUENCE [LARGE SCALE GENOMIC DNA]</scope>
    <source>
        <strain evidence="2 3">DSM 108506</strain>
    </source>
</reference>
<evidence type="ECO:0000256" key="1">
    <source>
        <dbReference type="SAM" id="Phobius"/>
    </source>
</evidence>
<dbReference type="EMBL" id="SGPM01000006">
    <property type="protein sequence ID" value="THH33410.1"/>
    <property type="molecule type" value="Genomic_DNA"/>
</dbReference>
<keyword evidence="3" id="KW-1185">Reference proteome</keyword>
<accession>A0A4S4NBQ9</accession>
<dbReference type="OrthoDB" id="2717443at2759"/>
<evidence type="ECO:0000313" key="2">
    <source>
        <dbReference type="EMBL" id="THH33410.1"/>
    </source>
</evidence>
<organism evidence="2 3">
    <name type="scientific">Antrodiella citrinella</name>
    <dbReference type="NCBI Taxonomy" id="2447956"/>
    <lineage>
        <taxon>Eukaryota</taxon>
        <taxon>Fungi</taxon>
        <taxon>Dikarya</taxon>
        <taxon>Basidiomycota</taxon>
        <taxon>Agaricomycotina</taxon>
        <taxon>Agaricomycetes</taxon>
        <taxon>Polyporales</taxon>
        <taxon>Steccherinaceae</taxon>
        <taxon>Antrodiella</taxon>
    </lineage>
</organism>
<protein>
    <submittedName>
        <fullName evidence="2">Uncharacterized protein</fullName>
    </submittedName>
</protein>
<keyword evidence="1" id="KW-0472">Membrane</keyword>
<evidence type="ECO:0000313" key="3">
    <source>
        <dbReference type="Proteomes" id="UP000308730"/>
    </source>
</evidence>
<name>A0A4S4NBQ9_9APHY</name>
<keyword evidence="1" id="KW-0812">Transmembrane</keyword>
<gene>
    <name evidence="2" type="ORF">EUX98_g774</name>
</gene>
<comment type="caution">
    <text evidence="2">The sequence shown here is derived from an EMBL/GenBank/DDBJ whole genome shotgun (WGS) entry which is preliminary data.</text>
</comment>
<sequence length="66" mass="7275">MLSLIRARIPSIVVWTTLESSFIAIIAYQWAQMRPSMTSTPLKSAIPKGHLGAARYHRAHGKTLAA</sequence>